<name>A0ACC2NH11_9HYME</name>
<proteinExistence type="predicted"/>
<sequence length="149" mass="16750">MSTNEELAEAREKIALLEQQAAVQQQILREEMIRRRAMERDQPGAHVAAETELDVVAALLSLGDATRAQTQQFLNMQQQTTNMLLAERRPASVPPNIQIAIRDFNGIEGQERADAWIRELEVTKEVNSWTDVVASNVARAHQKNAAFKC</sequence>
<gene>
    <name evidence="1" type="ORF">QAD02_001630</name>
</gene>
<dbReference type="Proteomes" id="UP001239111">
    <property type="component" value="Chromosome 3"/>
</dbReference>
<reference evidence="1" key="1">
    <citation type="submission" date="2023-04" db="EMBL/GenBank/DDBJ databases">
        <title>A chromosome-level genome assembly of the parasitoid wasp Eretmocerus hayati.</title>
        <authorList>
            <person name="Zhong Y."/>
            <person name="Liu S."/>
            <person name="Liu Y."/>
        </authorList>
    </citation>
    <scope>NUCLEOTIDE SEQUENCE</scope>
    <source>
        <strain evidence="1">ZJU_SS_LIU_2023</strain>
    </source>
</reference>
<evidence type="ECO:0000313" key="2">
    <source>
        <dbReference type="Proteomes" id="UP001239111"/>
    </source>
</evidence>
<organism evidence="1 2">
    <name type="scientific">Eretmocerus hayati</name>
    <dbReference type="NCBI Taxonomy" id="131215"/>
    <lineage>
        <taxon>Eukaryota</taxon>
        <taxon>Metazoa</taxon>
        <taxon>Ecdysozoa</taxon>
        <taxon>Arthropoda</taxon>
        <taxon>Hexapoda</taxon>
        <taxon>Insecta</taxon>
        <taxon>Pterygota</taxon>
        <taxon>Neoptera</taxon>
        <taxon>Endopterygota</taxon>
        <taxon>Hymenoptera</taxon>
        <taxon>Apocrita</taxon>
        <taxon>Proctotrupomorpha</taxon>
        <taxon>Chalcidoidea</taxon>
        <taxon>Aphelinidae</taxon>
        <taxon>Aphelininae</taxon>
        <taxon>Eretmocerus</taxon>
    </lineage>
</organism>
<protein>
    <submittedName>
        <fullName evidence="1">Uncharacterized protein</fullName>
    </submittedName>
</protein>
<dbReference type="EMBL" id="CM056743">
    <property type="protein sequence ID" value="KAJ8670371.1"/>
    <property type="molecule type" value="Genomic_DNA"/>
</dbReference>
<comment type="caution">
    <text evidence="1">The sequence shown here is derived from an EMBL/GenBank/DDBJ whole genome shotgun (WGS) entry which is preliminary data.</text>
</comment>
<accession>A0ACC2NH11</accession>
<keyword evidence="2" id="KW-1185">Reference proteome</keyword>
<evidence type="ECO:0000313" key="1">
    <source>
        <dbReference type="EMBL" id="KAJ8670371.1"/>
    </source>
</evidence>